<dbReference type="Proteomes" id="UP000198891">
    <property type="component" value="Unassembled WGS sequence"/>
</dbReference>
<dbReference type="AlphaFoldDB" id="A0A1H3L642"/>
<sequence length="152" mass="16395">MTTPSPPDPTDIVSAHRHRRLSVDEIVPERVAEMLRAAQRIERAATGPSVRVAFRNTRILIGAVHANGYSLQRIAAVLGTDTQATRARIEPGGLLVAGDLATLLCITQAELDECFGRWHLAPVVTEQGYAFYGAEELVKAILGEEPGQAMPA</sequence>
<gene>
    <name evidence="1" type="ORF">SAMN05216554_0845</name>
</gene>
<protein>
    <submittedName>
        <fullName evidence="1">Uncharacterized protein</fullName>
    </submittedName>
</protein>
<organism evidence="1 2">
    <name type="scientific">Herbiconiux ginsengi</name>
    <dbReference type="NCBI Taxonomy" id="381665"/>
    <lineage>
        <taxon>Bacteria</taxon>
        <taxon>Bacillati</taxon>
        <taxon>Actinomycetota</taxon>
        <taxon>Actinomycetes</taxon>
        <taxon>Micrococcales</taxon>
        <taxon>Microbacteriaceae</taxon>
        <taxon>Herbiconiux</taxon>
    </lineage>
</organism>
<dbReference type="EMBL" id="FNPZ01000001">
    <property type="protein sequence ID" value="SDY59851.1"/>
    <property type="molecule type" value="Genomic_DNA"/>
</dbReference>
<proteinExistence type="predicted"/>
<accession>A0A1H3L642</accession>
<dbReference type="RefSeq" id="WP_092549184.1">
    <property type="nucleotide sequence ID" value="NZ_FNPZ01000001.1"/>
</dbReference>
<dbReference type="STRING" id="381665.SAMN05216554_0845"/>
<reference evidence="1 2" key="1">
    <citation type="submission" date="2016-10" db="EMBL/GenBank/DDBJ databases">
        <authorList>
            <person name="de Groot N.N."/>
        </authorList>
    </citation>
    <scope>NUCLEOTIDE SEQUENCE [LARGE SCALE GENOMIC DNA]</scope>
    <source>
        <strain evidence="1 2">CGMCC 4.3491</strain>
    </source>
</reference>
<name>A0A1H3L642_9MICO</name>
<keyword evidence="2" id="KW-1185">Reference proteome</keyword>
<evidence type="ECO:0000313" key="2">
    <source>
        <dbReference type="Proteomes" id="UP000198891"/>
    </source>
</evidence>
<evidence type="ECO:0000313" key="1">
    <source>
        <dbReference type="EMBL" id="SDY59851.1"/>
    </source>
</evidence>